<keyword evidence="4" id="KW-1185">Reference proteome</keyword>
<dbReference type="EMBL" id="JBHTCF010000001">
    <property type="protein sequence ID" value="MFC7303099.1"/>
    <property type="molecule type" value="Genomic_DNA"/>
</dbReference>
<reference evidence="4" key="1">
    <citation type="journal article" date="2019" name="Int. J. Syst. Evol. Microbiol.">
        <title>The Global Catalogue of Microorganisms (GCM) 10K type strain sequencing project: providing services to taxonomists for standard genome sequencing and annotation.</title>
        <authorList>
            <consortium name="The Broad Institute Genomics Platform"/>
            <consortium name="The Broad Institute Genome Sequencing Center for Infectious Disease"/>
            <person name="Wu L."/>
            <person name="Ma J."/>
        </authorList>
    </citation>
    <scope>NUCLEOTIDE SEQUENCE [LARGE SCALE GENOMIC DNA]</scope>
    <source>
        <strain evidence="4">SYNS20</strain>
    </source>
</reference>
<organism evidence="3 4">
    <name type="scientific">Streptomyces monticola</name>
    <dbReference type="NCBI Taxonomy" id="2666263"/>
    <lineage>
        <taxon>Bacteria</taxon>
        <taxon>Bacillati</taxon>
        <taxon>Actinomycetota</taxon>
        <taxon>Actinomycetes</taxon>
        <taxon>Kitasatosporales</taxon>
        <taxon>Streptomycetaceae</taxon>
        <taxon>Streptomyces</taxon>
    </lineage>
</organism>
<accession>A0ABW2JAU8</accession>
<gene>
    <name evidence="3" type="ORF">ACFQVC_02550</name>
</gene>
<keyword evidence="2" id="KW-1133">Transmembrane helix</keyword>
<evidence type="ECO:0008006" key="5">
    <source>
        <dbReference type="Google" id="ProtNLM"/>
    </source>
</evidence>
<comment type="caution">
    <text evidence="3">The sequence shown here is derived from an EMBL/GenBank/DDBJ whole genome shotgun (WGS) entry which is preliminary data.</text>
</comment>
<feature type="transmembrane region" description="Helical" evidence="2">
    <location>
        <begin position="84"/>
        <end position="104"/>
    </location>
</feature>
<proteinExistence type="predicted"/>
<evidence type="ECO:0000256" key="1">
    <source>
        <dbReference type="SAM" id="MobiDB-lite"/>
    </source>
</evidence>
<evidence type="ECO:0000313" key="4">
    <source>
        <dbReference type="Proteomes" id="UP001596523"/>
    </source>
</evidence>
<evidence type="ECO:0000313" key="3">
    <source>
        <dbReference type="EMBL" id="MFC7303099.1"/>
    </source>
</evidence>
<protein>
    <recommendedName>
        <fullName evidence="5">DUF4333 domain-containing protein</fullName>
    </recommendedName>
</protein>
<sequence length="201" mass="21650">MSTPPPPQGGYNNPYGQQGQPQQSPYGYQQQGQPQQPQQPQYGYPQQGQAPYPPQQQQPFQGQQQPFQGQPQPRPPRRRGINKNVLQVVTFVIAAIAVGVYYLVTGGPGSDSNAVEDAKRAAEKDTSAHGAETGECVEQTGTTDEPDVRVVDCSDPKAEFKVAKEGISASTLECAAGQSKFTITYTRGPSDVALCLEALKK</sequence>
<dbReference type="Proteomes" id="UP001596523">
    <property type="component" value="Unassembled WGS sequence"/>
</dbReference>
<dbReference type="RefSeq" id="WP_381825918.1">
    <property type="nucleotide sequence ID" value="NZ_JBHTCF010000001.1"/>
</dbReference>
<evidence type="ECO:0000256" key="2">
    <source>
        <dbReference type="SAM" id="Phobius"/>
    </source>
</evidence>
<keyword evidence="2" id="KW-0812">Transmembrane</keyword>
<feature type="region of interest" description="Disordered" evidence="1">
    <location>
        <begin position="1"/>
        <end position="79"/>
    </location>
</feature>
<feature type="compositionally biased region" description="Low complexity" evidence="1">
    <location>
        <begin position="9"/>
        <end position="50"/>
    </location>
</feature>
<feature type="compositionally biased region" description="Low complexity" evidence="1">
    <location>
        <begin position="57"/>
        <end position="71"/>
    </location>
</feature>
<keyword evidence="2" id="KW-0472">Membrane</keyword>
<name>A0ABW2JAU8_9ACTN</name>